<accession>A0A7X8THA8</accession>
<name>A0A7X8THA8_9MICC</name>
<dbReference type="SUPFAM" id="SSF53098">
    <property type="entry name" value="Ribonuclease H-like"/>
    <property type="match status" value="1"/>
</dbReference>
<dbReference type="InterPro" id="IPR037027">
    <property type="entry name" value="YqgF/RNaseH-like_dom_sf"/>
</dbReference>
<protein>
    <recommendedName>
        <fullName evidence="5">Putative pre-16S rRNA nuclease</fullName>
        <ecNumber evidence="5">3.1.-.-</ecNumber>
    </recommendedName>
</protein>
<organism evidence="7 8">
    <name type="scientific">Nesterenkonia sedimenti</name>
    <dbReference type="NCBI Taxonomy" id="1463632"/>
    <lineage>
        <taxon>Bacteria</taxon>
        <taxon>Bacillati</taxon>
        <taxon>Actinomycetota</taxon>
        <taxon>Actinomycetes</taxon>
        <taxon>Micrococcales</taxon>
        <taxon>Micrococcaceae</taxon>
        <taxon>Nesterenkonia</taxon>
    </lineage>
</organism>
<dbReference type="InterPro" id="IPR005227">
    <property type="entry name" value="YqgF"/>
</dbReference>
<dbReference type="EC" id="3.1.-.-" evidence="5"/>
<dbReference type="Gene3D" id="3.30.420.140">
    <property type="entry name" value="YqgF/RNase H-like domain"/>
    <property type="match status" value="1"/>
</dbReference>
<feature type="domain" description="YqgF/RNase H-like" evidence="6">
    <location>
        <begin position="6"/>
        <end position="111"/>
    </location>
</feature>
<dbReference type="AlphaFoldDB" id="A0A7X8THA8"/>
<dbReference type="EMBL" id="JABAHY010000001">
    <property type="protein sequence ID" value="NLS08729.1"/>
    <property type="molecule type" value="Genomic_DNA"/>
</dbReference>
<keyword evidence="2 5" id="KW-0690">Ribosome biogenesis</keyword>
<keyword evidence="1 5" id="KW-0963">Cytoplasm</keyword>
<comment type="function">
    <text evidence="5">Could be a nuclease involved in processing of the 5'-end of pre-16S rRNA.</text>
</comment>
<gene>
    <name evidence="7" type="primary">ruvX</name>
    <name evidence="7" type="ORF">HGQ17_01655</name>
</gene>
<comment type="similarity">
    <text evidence="5">Belongs to the YqgF HJR family.</text>
</comment>
<sequence length="160" mass="16867">MSARAGVRLAVDVGEARVGLAATDPDALVATPVMTLRRSASGSDQRMLIKIAVDRAAKVIYVGLPLSLSGAETASTQAAREYAEDLVRALAEAELEAEIRLVDERLTTVSASEKMRASGRKAKDQREAIDQAAAVEILNHALETRAALGTEPGQPVFPSS</sequence>
<comment type="caution">
    <text evidence="7">The sequence shown here is derived from an EMBL/GenBank/DDBJ whole genome shotgun (WGS) entry which is preliminary data.</text>
</comment>
<dbReference type="GO" id="GO:0016788">
    <property type="term" value="F:hydrolase activity, acting on ester bonds"/>
    <property type="evidence" value="ECO:0007669"/>
    <property type="project" value="UniProtKB-UniRule"/>
</dbReference>
<dbReference type="PANTHER" id="PTHR33317">
    <property type="entry name" value="POLYNUCLEOTIDYL TRANSFERASE, RIBONUCLEASE H-LIKE SUPERFAMILY PROTEIN"/>
    <property type="match status" value="1"/>
</dbReference>
<keyword evidence="4 5" id="KW-0378">Hydrolase</keyword>
<proteinExistence type="inferred from homology"/>
<dbReference type="InterPro" id="IPR006641">
    <property type="entry name" value="YqgF/RNaseH-like_dom"/>
</dbReference>
<dbReference type="GO" id="GO:0005829">
    <property type="term" value="C:cytosol"/>
    <property type="evidence" value="ECO:0007669"/>
    <property type="project" value="TreeGrafter"/>
</dbReference>
<evidence type="ECO:0000256" key="1">
    <source>
        <dbReference type="ARBA" id="ARBA00022490"/>
    </source>
</evidence>
<evidence type="ECO:0000313" key="8">
    <source>
        <dbReference type="Proteomes" id="UP000523139"/>
    </source>
</evidence>
<keyword evidence="3 5" id="KW-0540">Nuclease</keyword>
<dbReference type="HAMAP" id="MF_00651">
    <property type="entry name" value="Nuclease_YqgF"/>
    <property type="match status" value="1"/>
</dbReference>
<evidence type="ECO:0000256" key="2">
    <source>
        <dbReference type="ARBA" id="ARBA00022517"/>
    </source>
</evidence>
<evidence type="ECO:0000313" key="7">
    <source>
        <dbReference type="EMBL" id="NLS08729.1"/>
    </source>
</evidence>
<dbReference type="RefSeq" id="WP_168886218.1">
    <property type="nucleotide sequence ID" value="NZ_JABAHY010000001.1"/>
</dbReference>
<evidence type="ECO:0000256" key="5">
    <source>
        <dbReference type="HAMAP-Rule" id="MF_00651"/>
    </source>
</evidence>
<evidence type="ECO:0000259" key="6">
    <source>
        <dbReference type="SMART" id="SM00732"/>
    </source>
</evidence>
<dbReference type="SMART" id="SM00732">
    <property type="entry name" value="YqgFc"/>
    <property type="match status" value="1"/>
</dbReference>
<dbReference type="InterPro" id="IPR012337">
    <property type="entry name" value="RNaseH-like_sf"/>
</dbReference>
<dbReference type="Proteomes" id="UP000523139">
    <property type="component" value="Unassembled WGS sequence"/>
</dbReference>
<dbReference type="PANTHER" id="PTHR33317:SF4">
    <property type="entry name" value="POLYNUCLEOTIDYL TRANSFERASE, RIBONUCLEASE H-LIKE SUPERFAMILY PROTEIN"/>
    <property type="match status" value="1"/>
</dbReference>
<keyword evidence="8" id="KW-1185">Reference proteome</keyword>
<dbReference type="Pfam" id="PF03652">
    <property type="entry name" value="RuvX"/>
    <property type="match status" value="1"/>
</dbReference>
<dbReference type="GO" id="GO:0004518">
    <property type="term" value="F:nuclease activity"/>
    <property type="evidence" value="ECO:0007669"/>
    <property type="project" value="UniProtKB-KW"/>
</dbReference>
<dbReference type="GO" id="GO:0000967">
    <property type="term" value="P:rRNA 5'-end processing"/>
    <property type="evidence" value="ECO:0007669"/>
    <property type="project" value="UniProtKB-UniRule"/>
</dbReference>
<dbReference type="CDD" id="cd16964">
    <property type="entry name" value="YqgF"/>
    <property type="match status" value="1"/>
</dbReference>
<comment type="subcellular location">
    <subcellularLocation>
        <location evidence="5">Cytoplasm</location>
    </subcellularLocation>
</comment>
<evidence type="ECO:0000256" key="4">
    <source>
        <dbReference type="ARBA" id="ARBA00022801"/>
    </source>
</evidence>
<evidence type="ECO:0000256" key="3">
    <source>
        <dbReference type="ARBA" id="ARBA00022722"/>
    </source>
</evidence>
<dbReference type="NCBIfam" id="TIGR00250">
    <property type="entry name" value="RNAse_H_YqgF"/>
    <property type="match status" value="1"/>
</dbReference>
<reference evidence="7 8" key="1">
    <citation type="submission" date="2020-04" db="EMBL/GenBank/DDBJ databases">
        <title>Nesterenkonia sp. nov., isolated from marine sediment.</title>
        <authorList>
            <person name="Zhang G."/>
        </authorList>
    </citation>
    <scope>NUCLEOTIDE SEQUENCE [LARGE SCALE GENOMIC DNA]</scope>
    <source>
        <strain evidence="7 8">MY13</strain>
    </source>
</reference>